<dbReference type="InterPro" id="IPR012944">
    <property type="entry name" value="SusD_RagB_dom"/>
</dbReference>
<dbReference type="OrthoDB" id="5694214at2"/>
<dbReference type="Pfam" id="PF14322">
    <property type="entry name" value="SusD-like_3"/>
    <property type="match status" value="1"/>
</dbReference>
<evidence type="ECO:0000256" key="4">
    <source>
        <dbReference type="ARBA" id="ARBA00023136"/>
    </source>
</evidence>
<evidence type="ECO:0000256" key="1">
    <source>
        <dbReference type="ARBA" id="ARBA00004442"/>
    </source>
</evidence>
<dbReference type="SUPFAM" id="SSF48452">
    <property type="entry name" value="TPR-like"/>
    <property type="match status" value="1"/>
</dbReference>
<sequence length="487" mass="54707">MKTRHLYLILAVLFIASCSDDFVDVDPQFTNSADFFNSEEDYQNALIGAYDLLQTTYINVMLGEIASDNTLSGGESATDVIGIQEIDEMMHTPMNQQLRDIWGWMYAGVNRTNFIMQNENNFEFEGRANVIAQTRFLRAYYYFELVKFFGDVPLIRDRVVEFGDERDIPKAPKEDVYALMEEDLIWAADNLPLQQSQVGRVTKGAAQALLGKVYLYQEKFTEAAGALQEVIDSGVYDLLDDYSTMFENDNENNIESVFEVQYTDEEGAGFGCLQCSEGNIAVGFNGIRNYNGPFFDSGFSFNVPTQDVVDAFEEGDNRLETAILDIEALAEETGATYDIGYKHTGYYNRKYIARQGDANIGDANLTNPNNYRSIRYADVLLMAAEALASAEVGNDSQALIYLNLVRERAFGNSDNNLSVGGIGLRNAIQQERRVELVGEGHRFFDLVRTERAASEIDGFQSGKHEVFPIPLIEIELAGNQWEQNPGY</sequence>
<reference evidence="8 9" key="1">
    <citation type="submission" date="2017-05" db="EMBL/GenBank/DDBJ databases">
        <title>The draft genome sequence of Idiomarina salinarum WNB302.</title>
        <authorList>
            <person name="Sun Y."/>
            <person name="Chen B."/>
            <person name="Du Z."/>
        </authorList>
    </citation>
    <scope>NUCLEOTIDE SEQUENCE [LARGE SCALE GENOMIC DNA]</scope>
    <source>
        <strain evidence="8 9">WNB302</strain>
    </source>
</reference>
<evidence type="ECO:0000256" key="2">
    <source>
        <dbReference type="ARBA" id="ARBA00006275"/>
    </source>
</evidence>
<comment type="caution">
    <text evidence="8">The sequence shown here is derived from an EMBL/GenBank/DDBJ whole genome shotgun (WGS) entry which is preliminary data.</text>
</comment>
<keyword evidence="9" id="KW-1185">Reference proteome</keyword>
<dbReference type="Pfam" id="PF07980">
    <property type="entry name" value="SusD_RagB"/>
    <property type="match status" value="1"/>
</dbReference>
<dbReference type="GO" id="GO:0009279">
    <property type="term" value="C:cell outer membrane"/>
    <property type="evidence" value="ECO:0007669"/>
    <property type="project" value="UniProtKB-SubCell"/>
</dbReference>
<protein>
    <submittedName>
        <fullName evidence="8">RagB/SusD family nutrient uptake outer membrane protein</fullName>
    </submittedName>
</protein>
<dbReference type="EMBL" id="NGJN01000007">
    <property type="protein sequence ID" value="OZV67220.1"/>
    <property type="molecule type" value="Genomic_DNA"/>
</dbReference>
<dbReference type="RefSeq" id="WP_094969141.1">
    <property type="nucleotide sequence ID" value="NZ_NGJN01000007.1"/>
</dbReference>
<dbReference type="CDD" id="cd08977">
    <property type="entry name" value="SusD"/>
    <property type="match status" value="1"/>
</dbReference>
<dbReference type="InterPro" id="IPR011990">
    <property type="entry name" value="TPR-like_helical_dom_sf"/>
</dbReference>
<evidence type="ECO:0000313" key="8">
    <source>
        <dbReference type="EMBL" id="OZV67220.1"/>
    </source>
</evidence>
<keyword evidence="4" id="KW-0472">Membrane</keyword>
<accession>A0A265UPJ8</accession>
<keyword evidence="5" id="KW-0998">Cell outer membrane</keyword>
<feature type="domain" description="SusD-like N-terminal" evidence="7">
    <location>
        <begin position="21"/>
        <end position="215"/>
    </location>
</feature>
<proteinExistence type="inferred from homology"/>
<comment type="similarity">
    <text evidence="2">Belongs to the SusD family.</text>
</comment>
<name>A0A265UPJ8_9FLAO</name>
<dbReference type="AlphaFoldDB" id="A0A265UPJ8"/>
<keyword evidence="3" id="KW-0732">Signal</keyword>
<evidence type="ECO:0000259" key="6">
    <source>
        <dbReference type="Pfam" id="PF07980"/>
    </source>
</evidence>
<dbReference type="Gene3D" id="1.25.40.390">
    <property type="match status" value="1"/>
</dbReference>
<comment type="subcellular location">
    <subcellularLocation>
        <location evidence="1">Cell outer membrane</location>
    </subcellularLocation>
</comment>
<organism evidence="8 9">
    <name type="scientific">Winogradskyella aurantia</name>
    <dbReference type="NCBI Taxonomy" id="1915063"/>
    <lineage>
        <taxon>Bacteria</taxon>
        <taxon>Pseudomonadati</taxon>
        <taxon>Bacteroidota</taxon>
        <taxon>Flavobacteriia</taxon>
        <taxon>Flavobacteriales</taxon>
        <taxon>Flavobacteriaceae</taxon>
        <taxon>Winogradskyella</taxon>
    </lineage>
</organism>
<evidence type="ECO:0000256" key="5">
    <source>
        <dbReference type="ARBA" id="ARBA00023237"/>
    </source>
</evidence>
<dbReference type="InterPro" id="IPR033985">
    <property type="entry name" value="SusD-like_N"/>
</dbReference>
<feature type="domain" description="RagB/SusD" evidence="6">
    <location>
        <begin position="266"/>
        <end position="457"/>
    </location>
</feature>
<evidence type="ECO:0000313" key="9">
    <source>
        <dbReference type="Proteomes" id="UP000216840"/>
    </source>
</evidence>
<gene>
    <name evidence="8" type="ORF">CA834_12955</name>
</gene>
<evidence type="ECO:0000256" key="3">
    <source>
        <dbReference type="ARBA" id="ARBA00022729"/>
    </source>
</evidence>
<evidence type="ECO:0000259" key="7">
    <source>
        <dbReference type="Pfam" id="PF14322"/>
    </source>
</evidence>
<dbReference type="PROSITE" id="PS51257">
    <property type="entry name" value="PROKAR_LIPOPROTEIN"/>
    <property type="match status" value="1"/>
</dbReference>
<dbReference type="Proteomes" id="UP000216840">
    <property type="component" value="Unassembled WGS sequence"/>
</dbReference>